<evidence type="ECO:0000313" key="1">
    <source>
        <dbReference type="EMBL" id="RGQ04887.1"/>
    </source>
</evidence>
<dbReference type="CDD" id="cd00600">
    <property type="entry name" value="Sm_like"/>
    <property type="match status" value="1"/>
</dbReference>
<sequence length="77" mass="8928">MFNEDFKQYKGHIVRVICNDGREYVGEPTIFRDHDATSLPGSDCISFYESNTYRVADFFRAEIKDIVVICKQEAQEA</sequence>
<dbReference type="RefSeq" id="WP_008537449.1">
    <property type="nucleotide sequence ID" value="NZ_JACJJU010000033.1"/>
</dbReference>
<evidence type="ECO:0000313" key="2">
    <source>
        <dbReference type="Proteomes" id="UP000284662"/>
    </source>
</evidence>
<name>A0A411ZQ20_9FIRM</name>
<dbReference type="AlphaFoldDB" id="A0A411ZQ20"/>
<organism evidence="1 2">
    <name type="scientific">Megamonas rupellensis</name>
    <dbReference type="NCBI Taxonomy" id="491921"/>
    <lineage>
        <taxon>Bacteria</taxon>
        <taxon>Bacillati</taxon>
        <taxon>Bacillota</taxon>
        <taxon>Negativicutes</taxon>
        <taxon>Selenomonadales</taxon>
        <taxon>Selenomonadaceae</taxon>
        <taxon>Megamonas</taxon>
    </lineage>
</organism>
<comment type="caution">
    <text evidence="1">The sequence shown here is derived from an EMBL/GenBank/DDBJ whole genome shotgun (WGS) entry which is preliminary data.</text>
</comment>
<protein>
    <submittedName>
        <fullName evidence="1">Uncharacterized protein</fullName>
    </submittedName>
</protein>
<dbReference type="EMBL" id="QRST01000012">
    <property type="protein sequence ID" value="RGQ04887.1"/>
    <property type="molecule type" value="Genomic_DNA"/>
</dbReference>
<dbReference type="GeneID" id="62779027"/>
<accession>A0A411ZQ20</accession>
<reference evidence="1 2" key="1">
    <citation type="submission" date="2018-08" db="EMBL/GenBank/DDBJ databases">
        <title>A genome reference for cultivated species of the human gut microbiota.</title>
        <authorList>
            <person name="Zou Y."/>
            <person name="Xue W."/>
            <person name="Luo G."/>
        </authorList>
    </citation>
    <scope>NUCLEOTIDE SEQUENCE [LARGE SCALE GENOMIC DNA]</scope>
    <source>
        <strain evidence="1 2">AF29-2</strain>
    </source>
</reference>
<proteinExistence type="predicted"/>
<dbReference type="Proteomes" id="UP000284662">
    <property type="component" value="Unassembled WGS sequence"/>
</dbReference>
<gene>
    <name evidence="1" type="ORF">DWZ11_07300</name>
</gene>